<organism evidence="2">
    <name type="scientific">Adintovirus sp</name>
    <dbReference type="NCBI Taxonomy" id="2835276"/>
    <lineage>
        <taxon>Viruses</taxon>
        <taxon>Varidnaviria</taxon>
        <taxon>Bamfordvirae</taxon>
        <taxon>Preplasmiviricota</taxon>
        <taxon>Polisuviricotina</taxon>
        <taxon>Polintoviricetes</taxon>
        <taxon>Orthopolintovirales</taxon>
        <taxon>Adintoviridae</taxon>
    </lineage>
</organism>
<reference evidence="2" key="1">
    <citation type="journal article" date="2021" name="Proc. Natl. Acad. Sci. U.S.A.">
        <title>A Catalog of Tens of Thousands of Viruses from Human Metagenomes Reveals Hidden Associations with Chronic Diseases.</title>
        <authorList>
            <person name="Tisza M.J."/>
            <person name="Buck C.B."/>
        </authorList>
    </citation>
    <scope>NUCLEOTIDE SEQUENCE</scope>
    <source>
        <strain evidence="2">Cth614</strain>
    </source>
</reference>
<feature type="compositionally biased region" description="Basic residues" evidence="1">
    <location>
        <begin position="16"/>
        <end position="28"/>
    </location>
</feature>
<feature type="region of interest" description="Disordered" evidence="1">
    <location>
        <begin position="1"/>
        <end position="56"/>
    </location>
</feature>
<feature type="compositionally biased region" description="Basic residues" evidence="1">
    <location>
        <begin position="45"/>
        <end position="56"/>
    </location>
</feature>
<sequence>MTKYYTSKNAMLYGGRYRRKRTKRRRTTKTSTTTSGSGYRGSGITRRKRGVRRRRR</sequence>
<proteinExistence type="predicted"/>
<evidence type="ECO:0000313" key="2">
    <source>
        <dbReference type="EMBL" id="DAD55544.1"/>
    </source>
</evidence>
<protein>
    <submittedName>
        <fullName evidence="2">Uncharacterized protein</fullName>
    </submittedName>
</protein>
<evidence type="ECO:0000256" key="1">
    <source>
        <dbReference type="SAM" id="MobiDB-lite"/>
    </source>
</evidence>
<dbReference type="EMBL" id="BK057806">
    <property type="protein sequence ID" value="DAD55544.1"/>
    <property type="molecule type" value="Genomic_DNA"/>
</dbReference>
<accession>A0A8D9UHE6</accession>
<name>A0A8D9UHE6_9VIRU</name>